<proteinExistence type="inferred from homology"/>
<dbReference type="InterPro" id="IPR002912">
    <property type="entry name" value="ACT_dom"/>
</dbReference>
<evidence type="ECO:0000256" key="6">
    <source>
        <dbReference type="ARBA" id="ARBA00022605"/>
    </source>
</evidence>
<evidence type="ECO:0000256" key="5">
    <source>
        <dbReference type="ARBA" id="ARBA00022498"/>
    </source>
</evidence>
<evidence type="ECO:0000256" key="4">
    <source>
        <dbReference type="ARBA" id="ARBA00016891"/>
    </source>
</evidence>
<dbReference type="Gene3D" id="3.40.50.720">
    <property type="entry name" value="NAD(P)-binding Rossmann-like Domain"/>
    <property type="match status" value="1"/>
</dbReference>
<comment type="caution">
    <text evidence="12">The sequence shown here is derived from an EMBL/GenBank/DDBJ whole genome shotgun (WGS) entry which is preliminary data.</text>
</comment>
<dbReference type="FunFam" id="1.10.3660.10:FF:000003">
    <property type="entry name" value="Prephenate dehydrogenase"/>
    <property type="match status" value="1"/>
</dbReference>
<keyword evidence="5" id="KW-0827">Tyrosine biosynthesis</keyword>
<dbReference type="GO" id="GO:0070403">
    <property type="term" value="F:NAD+ binding"/>
    <property type="evidence" value="ECO:0007669"/>
    <property type="project" value="InterPro"/>
</dbReference>
<dbReference type="SUPFAM" id="SSF55021">
    <property type="entry name" value="ACT-like"/>
    <property type="match status" value="1"/>
</dbReference>
<dbReference type="GO" id="GO:0008977">
    <property type="term" value="F:prephenate dehydrogenase (NAD+) activity"/>
    <property type="evidence" value="ECO:0007669"/>
    <property type="project" value="UniProtKB-EC"/>
</dbReference>
<evidence type="ECO:0000256" key="8">
    <source>
        <dbReference type="ARBA" id="ARBA00023027"/>
    </source>
</evidence>
<dbReference type="SUPFAM" id="SSF48179">
    <property type="entry name" value="6-phosphogluconate dehydrogenase C-terminal domain-like"/>
    <property type="match status" value="1"/>
</dbReference>
<evidence type="ECO:0000256" key="2">
    <source>
        <dbReference type="ARBA" id="ARBA00007964"/>
    </source>
</evidence>
<dbReference type="Gene3D" id="1.10.3660.10">
    <property type="entry name" value="6-phosphogluconate dehydrogenase C-terminal like domain"/>
    <property type="match status" value="1"/>
</dbReference>
<comment type="pathway">
    <text evidence="1">Amino-acid biosynthesis; L-tyrosine biosynthesis; (4-hydroxyphenyl)pyruvate from prephenate (NAD(+) route): step 1/1.</text>
</comment>
<evidence type="ECO:0000313" key="13">
    <source>
        <dbReference type="Proteomes" id="UP000241639"/>
    </source>
</evidence>
<dbReference type="Pfam" id="PF20463">
    <property type="entry name" value="PDH_C"/>
    <property type="match status" value="1"/>
</dbReference>
<keyword evidence="6" id="KW-0028">Amino-acid biosynthesis</keyword>
<dbReference type="Pfam" id="PF02153">
    <property type="entry name" value="PDH_N"/>
    <property type="match status" value="1"/>
</dbReference>
<dbReference type="PANTHER" id="PTHR21363">
    <property type="entry name" value="PREPHENATE DEHYDROGENASE"/>
    <property type="match status" value="1"/>
</dbReference>
<evidence type="ECO:0000259" key="11">
    <source>
        <dbReference type="PROSITE" id="PS51176"/>
    </source>
</evidence>
<reference evidence="12 13" key="1">
    <citation type="submission" date="2018-04" db="EMBL/GenBank/DDBJ databases">
        <title>Genomic Encyclopedia of Archaeal and Bacterial Type Strains, Phase II (KMG-II): from individual species to whole genera.</title>
        <authorList>
            <person name="Goeker M."/>
        </authorList>
    </citation>
    <scope>NUCLEOTIDE SEQUENCE [LARGE SCALE GENOMIC DNA]</scope>
    <source>
        <strain evidence="12 13">DSM 45169</strain>
    </source>
</reference>
<sequence>MSGQAEFDRIKQATVIGIGLIGGSLALGLKERGGVTVHGYDASPETVAKAEALGIIDHGHTSLEAAVREADVVFLAVPVGVASAILTELAQLPLQDQCIISDVGSTKGDILRTAVSHPALAARFIGGHPMAGSHQSGVEAARAHLFENAYYVLTPLVDTSMDQVRRLSECLECSTGARLVIMKADHHDRVVGAISHLPHVLAAALVNQVAGYNQENEWYHRLAAGGFRDLTRVAASDPVMWRDILLSNREALLELLADWTSEMEAIQRAIQQGEGATIESFFQEAKQAREGLPERKKGVIQPSWECYVDLPDRPGGIGEVTTLLGREEISIVNIGVMQSREGRPGALRLVLADQEQWSRAKACLSQNGYSIFDPDTDPVD</sequence>
<dbReference type="AlphaFoldDB" id="A0A2T4Z9X5"/>
<protein>
    <recommendedName>
        <fullName evidence="4">Prephenate dehydrogenase</fullName>
        <ecNumber evidence="3">1.3.1.12</ecNumber>
    </recommendedName>
</protein>
<dbReference type="EMBL" id="PZZP01000001">
    <property type="protein sequence ID" value="PTM58692.1"/>
    <property type="molecule type" value="Genomic_DNA"/>
</dbReference>
<comment type="similarity">
    <text evidence="2">Belongs to the prephenate/arogenate dehydrogenase family.</text>
</comment>
<dbReference type="Pfam" id="PF01842">
    <property type="entry name" value="ACT"/>
    <property type="match status" value="1"/>
</dbReference>
<name>A0A2T4Z9X5_9BACL</name>
<dbReference type="NCBIfam" id="NF005107">
    <property type="entry name" value="PRK06545.1-5"/>
    <property type="match status" value="1"/>
</dbReference>
<dbReference type="GO" id="GO:0004665">
    <property type="term" value="F:prephenate dehydrogenase (NADP+) activity"/>
    <property type="evidence" value="ECO:0007669"/>
    <property type="project" value="InterPro"/>
</dbReference>
<dbReference type="InterPro" id="IPR008927">
    <property type="entry name" value="6-PGluconate_DH-like_C_sf"/>
</dbReference>
<dbReference type="InterPro" id="IPR036291">
    <property type="entry name" value="NAD(P)-bd_dom_sf"/>
</dbReference>
<dbReference type="FunFam" id="3.40.50.720:FF:000208">
    <property type="entry name" value="Prephenate dehydrogenase"/>
    <property type="match status" value="1"/>
</dbReference>
<keyword evidence="9" id="KW-0057">Aromatic amino acid biosynthesis</keyword>
<evidence type="ECO:0000256" key="10">
    <source>
        <dbReference type="ARBA" id="ARBA00049260"/>
    </source>
</evidence>
<dbReference type="PROSITE" id="PS51176">
    <property type="entry name" value="PDH_ADH"/>
    <property type="match status" value="1"/>
</dbReference>
<dbReference type="PANTHER" id="PTHR21363:SF0">
    <property type="entry name" value="PREPHENATE DEHYDROGENASE [NADP(+)]"/>
    <property type="match status" value="1"/>
</dbReference>
<keyword evidence="7" id="KW-0560">Oxidoreductase</keyword>
<evidence type="ECO:0000256" key="3">
    <source>
        <dbReference type="ARBA" id="ARBA00012068"/>
    </source>
</evidence>
<dbReference type="GO" id="GO:0006571">
    <property type="term" value="P:tyrosine biosynthetic process"/>
    <property type="evidence" value="ECO:0007669"/>
    <property type="project" value="UniProtKB-KW"/>
</dbReference>
<dbReference type="SUPFAM" id="SSF51735">
    <property type="entry name" value="NAD(P)-binding Rossmann-fold domains"/>
    <property type="match status" value="1"/>
</dbReference>
<dbReference type="InterPro" id="IPR003099">
    <property type="entry name" value="Prephen_DH"/>
</dbReference>
<gene>
    <name evidence="12" type="ORF">C8J48_1280</name>
</gene>
<keyword evidence="8" id="KW-0520">NAD</keyword>
<dbReference type="OrthoDB" id="9802008at2"/>
<comment type="catalytic activity">
    <reaction evidence="10">
        <text>prephenate + NAD(+) = 3-(4-hydroxyphenyl)pyruvate + CO2 + NADH</text>
        <dbReference type="Rhea" id="RHEA:13869"/>
        <dbReference type="ChEBI" id="CHEBI:16526"/>
        <dbReference type="ChEBI" id="CHEBI:29934"/>
        <dbReference type="ChEBI" id="CHEBI:36242"/>
        <dbReference type="ChEBI" id="CHEBI:57540"/>
        <dbReference type="ChEBI" id="CHEBI:57945"/>
        <dbReference type="EC" id="1.3.1.12"/>
    </reaction>
</comment>
<dbReference type="RefSeq" id="WP_107725459.1">
    <property type="nucleotide sequence ID" value="NZ_PZZP01000001.1"/>
</dbReference>
<feature type="domain" description="Prephenate/arogenate dehydrogenase" evidence="11">
    <location>
        <begin position="11"/>
        <end position="300"/>
    </location>
</feature>
<dbReference type="Gene3D" id="3.30.70.260">
    <property type="match status" value="1"/>
</dbReference>
<dbReference type="InterPro" id="IPR050812">
    <property type="entry name" value="Preph/Arog_dehydrog"/>
</dbReference>
<dbReference type="EC" id="1.3.1.12" evidence="3"/>
<keyword evidence="13" id="KW-1185">Reference proteome</keyword>
<dbReference type="InterPro" id="IPR045865">
    <property type="entry name" value="ACT-like_dom_sf"/>
</dbReference>
<evidence type="ECO:0000256" key="9">
    <source>
        <dbReference type="ARBA" id="ARBA00023141"/>
    </source>
</evidence>
<dbReference type="Proteomes" id="UP000241639">
    <property type="component" value="Unassembled WGS sequence"/>
</dbReference>
<organism evidence="12 13">
    <name type="scientific">Desmospora activa DSM 45169</name>
    <dbReference type="NCBI Taxonomy" id="1121389"/>
    <lineage>
        <taxon>Bacteria</taxon>
        <taxon>Bacillati</taxon>
        <taxon>Bacillota</taxon>
        <taxon>Bacilli</taxon>
        <taxon>Bacillales</taxon>
        <taxon>Thermoactinomycetaceae</taxon>
        <taxon>Desmospora</taxon>
    </lineage>
</organism>
<dbReference type="InterPro" id="IPR046826">
    <property type="entry name" value="PDH_N"/>
</dbReference>
<dbReference type="InterPro" id="IPR046825">
    <property type="entry name" value="PDH_C"/>
</dbReference>
<evidence type="ECO:0000313" key="12">
    <source>
        <dbReference type="EMBL" id="PTM58692.1"/>
    </source>
</evidence>
<evidence type="ECO:0000256" key="7">
    <source>
        <dbReference type="ARBA" id="ARBA00023002"/>
    </source>
</evidence>
<evidence type="ECO:0000256" key="1">
    <source>
        <dbReference type="ARBA" id="ARBA00005067"/>
    </source>
</evidence>
<accession>A0A2T4Z9X5</accession>